<dbReference type="PANTHER" id="PTHR31297">
    <property type="entry name" value="GLUCAN ENDO-1,6-BETA-GLUCOSIDASE B"/>
    <property type="match status" value="1"/>
</dbReference>
<dbReference type="InterPro" id="IPR001547">
    <property type="entry name" value="Glyco_hydro_5"/>
</dbReference>
<proteinExistence type="inferred from homology"/>
<dbReference type="Pfam" id="PF00150">
    <property type="entry name" value="Cellulase"/>
    <property type="match status" value="1"/>
</dbReference>
<comment type="subcellular location">
    <subcellularLocation>
        <location evidence="1">Secreted</location>
    </subcellularLocation>
</comment>
<organism evidence="13 14">
    <name type="scientific">Teratosphaeria nubilosa</name>
    <dbReference type="NCBI Taxonomy" id="161662"/>
    <lineage>
        <taxon>Eukaryota</taxon>
        <taxon>Fungi</taxon>
        <taxon>Dikarya</taxon>
        <taxon>Ascomycota</taxon>
        <taxon>Pezizomycotina</taxon>
        <taxon>Dothideomycetes</taxon>
        <taxon>Dothideomycetidae</taxon>
        <taxon>Mycosphaerellales</taxon>
        <taxon>Teratosphaeriaceae</taxon>
        <taxon>Teratosphaeria</taxon>
    </lineage>
</organism>
<evidence type="ECO:0000256" key="8">
    <source>
        <dbReference type="ARBA" id="ARBA00036824"/>
    </source>
</evidence>
<feature type="domain" description="Glycoside hydrolase family 5" evidence="12">
    <location>
        <begin position="67"/>
        <end position="360"/>
    </location>
</feature>
<dbReference type="InterPro" id="IPR017853">
    <property type="entry name" value="GH"/>
</dbReference>
<dbReference type="Proteomes" id="UP000799436">
    <property type="component" value="Unassembled WGS sequence"/>
</dbReference>
<keyword evidence="3" id="KW-0964">Secreted</keyword>
<evidence type="ECO:0000256" key="7">
    <source>
        <dbReference type="ARBA" id="ARBA00023316"/>
    </source>
</evidence>
<dbReference type="GO" id="GO:0009986">
    <property type="term" value="C:cell surface"/>
    <property type="evidence" value="ECO:0007669"/>
    <property type="project" value="TreeGrafter"/>
</dbReference>
<evidence type="ECO:0000313" key="13">
    <source>
        <dbReference type="EMBL" id="KAF2771087.1"/>
    </source>
</evidence>
<dbReference type="EMBL" id="ML995821">
    <property type="protein sequence ID" value="KAF2771087.1"/>
    <property type="molecule type" value="Genomic_DNA"/>
</dbReference>
<evidence type="ECO:0000256" key="3">
    <source>
        <dbReference type="ARBA" id="ARBA00022525"/>
    </source>
</evidence>
<reference evidence="13" key="1">
    <citation type="journal article" date="2020" name="Stud. Mycol.">
        <title>101 Dothideomycetes genomes: a test case for predicting lifestyles and emergence of pathogens.</title>
        <authorList>
            <person name="Haridas S."/>
            <person name="Albert R."/>
            <person name="Binder M."/>
            <person name="Bloem J."/>
            <person name="Labutti K."/>
            <person name="Salamov A."/>
            <person name="Andreopoulos B."/>
            <person name="Baker S."/>
            <person name="Barry K."/>
            <person name="Bills G."/>
            <person name="Bluhm B."/>
            <person name="Cannon C."/>
            <person name="Castanera R."/>
            <person name="Culley D."/>
            <person name="Daum C."/>
            <person name="Ezra D."/>
            <person name="Gonzalez J."/>
            <person name="Henrissat B."/>
            <person name="Kuo A."/>
            <person name="Liang C."/>
            <person name="Lipzen A."/>
            <person name="Lutzoni F."/>
            <person name="Magnuson J."/>
            <person name="Mondo S."/>
            <person name="Nolan M."/>
            <person name="Ohm R."/>
            <person name="Pangilinan J."/>
            <person name="Park H.-J."/>
            <person name="Ramirez L."/>
            <person name="Alfaro M."/>
            <person name="Sun H."/>
            <person name="Tritt A."/>
            <person name="Yoshinaga Y."/>
            <person name="Zwiers L.-H."/>
            <person name="Turgeon B."/>
            <person name="Goodwin S."/>
            <person name="Spatafora J."/>
            <person name="Crous P."/>
            <person name="Grigoriev I."/>
        </authorList>
    </citation>
    <scope>NUCLEOTIDE SEQUENCE</scope>
    <source>
        <strain evidence="13">CBS 116005</strain>
    </source>
</reference>
<evidence type="ECO:0000256" key="10">
    <source>
        <dbReference type="RuleBase" id="RU361153"/>
    </source>
</evidence>
<keyword evidence="5 10" id="KW-0378">Hydrolase</keyword>
<dbReference type="GO" id="GO:0071555">
    <property type="term" value="P:cell wall organization"/>
    <property type="evidence" value="ECO:0007669"/>
    <property type="project" value="UniProtKB-KW"/>
</dbReference>
<keyword evidence="6 10" id="KW-0326">Glycosidase</keyword>
<dbReference type="PANTHER" id="PTHR31297:SF1">
    <property type="entry name" value="GLUCAN 1,3-BETA-GLUCOSIDASE I_II-RELATED"/>
    <property type="match status" value="1"/>
</dbReference>
<dbReference type="EC" id="3.2.1.58" evidence="9"/>
<dbReference type="GO" id="GO:0009251">
    <property type="term" value="P:glucan catabolic process"/>
    <property type="evidence" value="ECO:0007669"/>
    <property type="project" value="TreeGrafter"/>
</dbReference>
<comment type="catalytic activity">
    <reaction evidence="8">
        <text>Successive hydrolysis of beta-D-glucose units from the non-reducing ends of (1-&gt;3)-beta-D-glucans, releasing alpha-glucose.</text>
        <dbReference type="EC" id="3.2.1.58"/>
    </reaction>
</comment>
<evidence type="ECO:0000256" key="1">
    <source>
        <dbReference type="ARBA" id="ARBA00004613"/>
    </source>
</evidence>
<evidence type="ECO:0000256" key="11">
    <source>
        <dbReference type="SAM" id="SignalP"/>
    </source>
</evidence>
<name>A0A6G1LDW6_9PEZI</name>
<feature type="signal peptide" evidence="11">
    <location>
        <begin position="1"/>
        <end position="20"/>
    </location>
</feature>
<dbReference type="InterPro" id="IPR018087">
    <property type="entry name" value="Glyco_hydro_5_CS"/>
</dbReference>
<accession>A0A6G1LDW6</accession>
<evidence type="ECO:0000256" key="5">
    <source>
        <dbReference type="ARBA" id="ARBA00022801"/>
    </source>
</evidence>
<dbReference type="GO" id="GO:0004338">
    <property type="term" value="F:glucan exo-1,3-beta-glucosidase activity"/>
    <property type="evidence" value="ECO:0007669"/>
    <property type="project" value="UniProtKB-EC"/>
</dbReference>
<sequence length="455" mass="50816">MRSFHSFLPLAALLPTPASAQMRGVNLGGWLVSEAWITPSLYRHLPSDQSQDEWHLCAHLREHCWETLHRHWSDFYQYSDFQDIQTAGLNTVRIPLGYWAVDKYDWEPYAQGQFTLLSRAVQWAKQLNLNVLIDLHGAPASQNAQPNSGWAIAIDFMQNATNIDRTVRVLKNLTREFSNTTTYGATVIGIELLNEPIVTTAAMNIDNLKDFYHTAAQTVWDHQHSDADHIINVTIHDAFYDPSHWRNYSPNNSSATAPAESMTLDTHQYYAFQPPFADYNNEEIITAICHVSKLLKQPRSETGIPYTVVGEWSLAQGSATDSSQAHRQWLRLFFEAQAAAYTPNGPGQSGIGWIFWTWKTETDTFPWSYRLGIEDQYIPANISDASQLVYGVLENGCVDTNPAKGGADPKSGAAGNYTAPPKVKSGATRGVPGWEGRLWWVGVGVGLVGGVACWL</sequence>
<evidence type="ECO:0000256" key="4">
    <source>
        <dbReference type="ARBA" id="ARBA00022729"/>
    </source>
</evidence>
<dbReference type="OrthoDB" id="1887033at2759"/>
<evidence type="ECO:0000256" key="2">
    <source>
        <dbReference type="ARBA" id="ARBA00005641"/>
    </source>
</evidence>
<keyword evidence="7" id="KW-0961">Cell wall biogenesis/degradation</keyword>
<dbReference type="GO" id="GO:0005576">
    <property type="term" value="C:extracellular region"/>
    <property type="evidence" value="ECO:0007669"/>
    <property type="project" value="UniProtKB-SubCell"/>
</dbReference>
<evidence type="ECO:0000313" key="14">
    <source>
        <dbReference type="Proteomes" id="UP000799436"/>
    </source>
</evidence>
<dbReference type="InterPro" id="IPR050386">
    <property type="entry name" value="Glycosyl_hydrolase_5"/>
</dbReference>
<evidence type="ECO:0000256" key="9">
    <source>
        <dbReference type="ARBA" id="ARBA00038929"/>
    </source>
</evidence>
<dbReference type="SUPFAM" id="SSF51445">
    <property type="entry name" value="(Trans)glycosidases"/>
    <property type="match status" value="1"/>
</dbReference>
<keyword evidence="14" id="KW-1185">Reference proteome</keyword>
<dbReference type="PROSITE" id="PS00659">
    <property type="entry name" value="GLYCOSYL_HYDROL_F5"/>
    <property type="match status" value="1"/>
</dbReference>
<dbReference type="AlphaFoldDB" id="A0A6G1LDW6"/>
<gene>
    <name evidence="13" type="ORF">EJ03DRAFT_373160</name>
</gene>
<comment type="similarity">
    <text evidence="2 10">Belongs to the glycosyl hydrolase 5 (cellulase A) family.</text>
</comment>
<protein>
    <recommendedName>
        <fullName evidence="9">glucan 1,3-beta-glucosidase</fullName>
        <ecNumber evidence="9">3.2.1.58</ecNumber>
    </recommendedName>
</protein>
<dbReference type="Gene3D" id="3.20.20.80">
    <property type="entry name" value="Glycosidases"/>
    <property type="match status" value="1"/>
</dbReference>
<evidence type="ECO:0000256" key="6">
    <source>
        <dbReference type="ARBA" id="ARBA00023295"/>
    </source>
</evidence>
<feature type="chain" id="PRO_5026152404" description="glucan 1,3-beta-glucosidase" evidence="11">
    <location>
        <begin position="21"/>
        <end position="455"/>
    </location>
</feature>
<keyword evidence="4 11" id="KW-0732">Signal</keyword>
<evidence type="ECO:0000259" key="12">
    <source>
        <dbReference type="Pfam" id="PF00150"/>
    </source>
</evidence>